<protein>
    <recommendedName>
        <fullName evidence="4">Syndecan 1</fullName>
    </recommendedName>
</protein>
<feature type="compositionally biased region" description="Low complexity" evidence="1">
    <location>
        <begin position="213"/>
        <end position="227"/>
    </location>
</feature>
<feature type="compositionally biased region" description="Low complexity" evidence="1">
    <location>
        <begin position="523"/>
        <end position="544"/>
    </location>
</feature>
<feature type="region of interest" description="Disordered" evidence="1">
    <location>
        <begin position="213"/>
        <end position="494"/>
    </location>
</feature>
<feature type="region of interest" description="Disordered" evidence="1">
    <location>
        <begin position="1"/>
        <end position="32"/>
    </location>
</feature>
<feature type="region of interest" description="Disordered" evidence="1">
    <location>
        <begin position="684"/>
        <end position="754"/>
    </location>
</feature>
<feature type="compositionally biased region" description="Low complexity" evidence="1">
    <location>
        <begin position="150"/>
        <end position="177"/>
    </location>
</feature>
<evidence type="ECO:0000313" key="2">
    <source>
        <dbReference type="EMBL" id="TCO55774.1"/>
    </source>
</evidence>
<dbReference type="Proteomes" id="UP000295680">
    <property type="component" value="Unassembled WGS sequence"/>
</dbReference>
<feature type="compositionally biased region" description="Low complexity" evidence="1">
    <location>
        <begin position="110"/>
        <end position="130"/>
    </location>
</feature>
<proteinExistence type="predicted"/>
<feature type="compositionally biased region" description="Low complexity" evidence="1">
    <location>
        <begin position="378"/>
        <end position="410"/>
    </location>
</feature>
<feature type="compositionally biased region" description="Low complexity" evidence="1">
    <location>
        <begin position="318"/>
        <end position="341"/>
    </location>
</feature>
<feature type="compositionally biased region" description="Low complexity" evidence="1">
    <location>
        <begin position="278"/>
        <end position="301"/>
    </location>
</feature>
<sequence length="787" mass="78378">MGMLDRFRRRTPAADSPPRQAHASRDGGWRSLAPITPVLSRPAPLVSSGLTFRDTLASWQDIRFGSALGHAITPDAPVGTMHGVISYRTPSASFAPAGGRLLLRSVTTDPAAPIVPDDPAPGGSPVTPDVPDAPDDLAQLTARTSPATPPGQAGAGAKASPAAISGAAVPGGPLAPGDSGTSDRTVWPVVPGGSTLPGSAVVQDAPVVQRRSVLPGSPVVPGGSSVPNEPATPGGPSSVDVPGVQSRPVLPSGPVDAGGQVLSVGPGSFDRPVVQRRPVSPGGPVDPGGSVVPGGPVSPDPVRNPVVQRMPPGGPVDPGGSAVPGGPVSPDPFHSPVVQRGPVPPGGPVDPGESTVPGGPVRADEPGSHGDPVVQIKPLLPGGQVDPGGQVVPGESVPSVGPGSVGSPVVQRKAVPPSDSAGSSELATPVVQDESVPPASPVAQDNPPVVQRGPALTGGSVVPGGPATSGGPGSVDVPAVQSKPVLPGGSASPIVQRGPVLPASLGTQAGAGGVAALGMPVTPAGSSPGGPADDGGAVPGDSAARLGRQREVHAPGTRDTPSRTARHGVPVGIGEPIGGVPDTAVLASTVPTPVVQRAASRPAPHRVTVTAQELGTRPVPPRHRALPLLAGRASLVRAEATTAEPSVARPVWRRASEGVAQPLRQPDALATLSPGVEILAMAPARGQPPMTVQREPARANTSARRDPAPPVANQPVPLNGVSVGNVPVTSVVAQPPTTRSRTAPNRPPPADNMDELARRLIEPISRLLRADLRHGRERAGRLHDRGR</sequence>
<feature type="region of interest" description="Disordered" evidence="1">
    <location>
        <begin position="110"/>
        <end position="200"/>
    </location>
</feature>
<gene>
    <name evidence="2" type="ORF">EV192_107197</name>
</gene>
<feature type="compositionally biased region" description="Low complexity" evidence="1">
    <location>
        <begin position="457"/>
        <end position="466"/>
    </location>
</feature>
<organism evidence="2 3">
    <name type="scientific">Actinocrispum wychmicini</name>
    <dbReference type="NCBI Taxonomy" id="1213861"/>
    <lineage>
        <taxon>Bacteria</taxon>
        <taxon>Bacillati</taxon>
        <taxon>Actinomycetota</taxon>
        <taxon>Actinomycetes</taxon>
        <taxon>Pseudonocardiales</taxon>
        <taxon>Pseudonocardiaceae</taxon>
        <taxon>Actinocrispum</taxon>
    </lineage>
</organism>
<feature type="region of interest" description="Disordered" evidence="1">
    <location>
        <begin position="520"/>
        <end position="576"/>
    </location>
</feature>
<keyword evidence="3" id="KW-1185">Reference proteome</keyword>
<evidence type="ECO:0000313" key="3">
    <source>
        <dbReference type="Proteomes" id="UP000295680"/>
    </source>
</evidence>
<evidence type="ECO:0000256" key="1">
    <source>
        <dbReference type="SAM" id="MobiDB-lite"/>
    </source>
</evidence>
<dbReference type="AlphaFoldDB" id="A0A4R2JAH2"/>
<reference evidence="2 3" key="1">
    <citation type="submission" date="2019-03" db="EMBL/GenBank/DDBJ databases">
        <title>Genomic Encyclopedia of Type Strains, Phase IV (KMG-IV): sequencing the most valuable type-strain genomes for metagenomic binning, comparative biology and taxonomic classification.</title>
        <authorList>
            <person name="Goeker M."/>
        </authorList>
    </citation>
    <scope>NUCLEOTIDE SEQUENCE [LARGE SCALE GENOMIC DNA]</scope>
    <source>
        <strain evidence="2 3">DSM 45934</strain>
    </source>
</reference>
<evidence type="ECO:0008006" key="4">
    <source>
        <dbReference type="Google" id="ProtNLM"/>
    </source>
</evidence>
<name>A0A4R2JAH2_9PSEU</name>
<dbReference type="EMBL" id="SLWS01000007">
    <property type="protein sequence ID" value="TCO55774.1"/>
    <property type="molecule type" value="Genomic_DNA"/>
</dbReference>
<accession>A0A4R2JAH2</accession>
<comment type="caution">
    <text evidence="2">The sequence shown here is derived from an EMBL/GenBank/DDBJ whole genome shotgun (WGS) entry which is preliminary data.</text>
</comment>
<feature type="compositionally biased region" description="Low complexity" evidence="1">
    <location>
        <begin position="719"/>
        <end position="732"/>
    </location>
</feature>